<evidence type="ECO:0000256" key="1">
    <source>
        <dbReference type="ARBA" id="ARBA00001947"/>
    </source>
</evidence>
<dbReference type="Pfam" id="PF00179">
    <property type="entry name" value="UQ_con"/>
    <property type="match status" value="1"/>
</dbReference>
<dbReference type="GO" id="GO:0000722">
    <property type="term" value="P:telomere maintenance via recombination"/>
    <property type="evidence" value="ECO:0007669"/>
    <property type="project" value="TreeGrafter"/>
</dbReference>
<proteinExistence type="inferred from homology"/>
<evidence type="ECO:0000256" key="16">
    <source>
        <dbReference type="ARBA" id="ARBA00049360"/>
    </source>
</evidence>
<comment type="catalytic activity">
    <reaction evidence="16">
        <text>ATP + H2O = ADP + phosphate + H(+)</text>
        <dbReference type="Rhea" id="RHEA:13065"/>
        <dbReference type="ChEBI" id="CHEBI:15377"/>
        <dbReference type="ChEBI" id="CHEBI:15378"/>
        <dbReference type="ChEBI" id="CHEBI:30616"/>
        <dbReference type="ChEBI" id="CHEBI:43474"/>
        <dbReference type="ChEBI" id="CHEBI:456216"/>
    </reaction>
</comment>
<keyword evidence="15" id="KW-0539">Nucleus</keyword>
<feature type="coiled-coil region" evidence="18">
    <location>
        <begin position="547"/>
        <end position="581"/>
    </location>
</feature>
<feature type="coiled-coil region" evidence="18">
    <location>
        <begin position="447"/>
        <end position="499"/>
    </location>
</feature>
<dbReference type="FunFam" id="3.40.50.300:FF:001195">
    <property type="entry name" value="DNA repair protein rad50"/>
    <property type="match status" value="1"/>
</dbReference>
<dbReference type="CDD" id="cd23791">
    <property type="entry name" value="UBCc_UBE2C"/>
    <property type="match status" value="1"/>
</dbReference>
<dbReference type="PANTHER" id="PTHR18867:SF12">
    <property type="entry name" value="DNA REPAIR PROTEIN RAD50"/>
    <property type="match status" value="1"/>
</dbReference>
<dbReference type="GO" id="GO:0003691">
    <property type="term" value="F:double-stranded telomeric DNA binding"/>
    <property type="evidence" value="ECO:0007669"/>
    <property type="project" value="TreeGrafter"/>
</dbReference>
<dbReference type="GO" id="GO:0000794">
    <property type="term" value="C:condensed nuclear chromosome"/>
    <property type="evidence" value="ECO:0007669"/>
    <property type="project" value="TreeGrafter"/>
</dbReference>
<dbReference type="InterPro" id="IPR000608">
    <property type="entry name" value="UBC"/>
</dbReference>
<dbReference type="PROSITE" id="PS50127">
    <property type="entry name" value="UBC_2"/>
    <property type="match status" value="1"/>
</dbReference>
<evidence type="ECO:0000256" key="18">
    <source>
        <dbReference type="SAM" id="Coils"/>
    </source>
</evidence>
<dbReference type="GO" id="GO:0046872">
    <property type="term" value="F:metal ion binding"/>
    <property type="evidence" value="ECO:0007669"/>
    <property type="project" value="UniProtKB-KW"/>
</dbReference>
<dbReference type="GO" id="GO:0016740">
    <property type="term" value="F:transferase activity"/>
    <property type="evidence" value="ECO:0007669"/>
    <property type="project" value="UniProtKB-KW"/>
</dbReference>
<dbReference type="Gene3D" id="3.10.110.10">
    <property type="entry name" value="Ubiquitin Conjugating Enzyme"/>
    <property type="match status" value="1"/>
</dbReference>
<dbReference type="InterPro" id="IPR004584">
    <property type="entry name" value="Rad50_eukaryotes"/>
</dbReference>
<dbReference type="InterPro" id="IPR027417">
    <property type="entry name" value="P-loop_NTPase"/>
</dbReference>
<dbReference type="SUPFAM" id="SSF52540">
    <property type="entry name" value="P-loop containing nucleoside triphosphate hydrolases"/>
    <property type="match status" value="1"/>
</dbReference>
<feature type="active site" description="Glycyl thioester intermediate" evidence="17">
    <location>
        <position position="1470"/>
    </location>
</feature>
<keyword evidence="8" id="KW-0479">Metal-binding</keyword>
<feature type="region of interest" description="Disordered" evidence="19">
    <location>
        <begin position="970"/>
        <end position="992"/>
    </location>
</feature>
<evidence type="ECO:0000256" key="8">
    <source>
        <dbReference type="ARBA" id="ARBA00022723"/>
    </source>
</evidence>
<sequence>MIASYDSVSAYWNIGVGADFDTTPSTRHKYSPFALFWFPDHPFLPSGEDSALDPLSKIDKLSILGVRSFDNGRSETIQFYAPLTLIVGHNGSGKTTIIECLKYATTGDQPPNSKGGAFIHDPKLCGEKEVLAQVKMSFLATTGAKMVSTRSLQLTVKKTTRSVKSLEGQLLMIKEGERTSISSRVAELDQLMPQYLGVSKAVLDSVIFCHQDESLWPLSEPSKLKDRFDAIFEAMKYTKAIDNIKIMKKKQTEELGKYKIIEQHAKEDKDKGEKAEKRSHELYEEIETLRHKGEDMTAKITGAKQNYNTAWEKIKFLSGIVGQLSGKRIEQRAKQESVQKLRRNLREMADSDEELQALLQQYEERVQQLHDQANDEKRRYSQLNRELTGDREKLSMKERQVGSFESDQQNYERQLGNREQLVKQTARRHNIRGYDLEVDEDKAREFIERISRMAKEQNATFERARRETHEELQRAQGVLNRISEQRSTLNQKKESAKATHAANERRVGGFQTDLNNIEVDEGAKTMLESSVDDTESKLQTAKSDYEIKNWDKQVDEVDATLRRLDDQKEKLDMELVQATKQAGDSARLDFLRKEVKDRQRSLDTMTKTHGAKIDTIVGGDWQPTSLDSDFQGALTSSSKSVAEAERQRDGQARELEQLEYRLKQTRSDLIARRRELDASQKTIRNVIETDPSEYQKVLEETETERDDRKSSSEYAGHLKKYYESAVRAARENKCCLMCRRGYEKDRQGLEKLINFLGMEIGKAEAGRAVEELQETENYLQEVRAISSTYDNWDRLKSKDIPKLEQEEERLKARVLSLTSEVEEEDRIVSERKSAKQEVESLTKTVQNIVKYAQEVVNFEKQIEELAAKQKSQGLSRGIETIQDDLKTINEQSRGSKIALTKIIGERDGARGTINALELELRDVKSKLSTAVYHLKEKASLEKQINELKAQNNELMASQRTFEQELSELIPETSQAQSKYDDISRRGAEKDRQLRDETAALNDSVNKLQMVEREISGYIQRNGPAQLSQAKSAIEDMKREIERLEKEMQTITKQVKEFETNLQNVEETKRQIADNQEYRRDRAAVDAIAAEIKELEAHNAEEEKAAHEREGNRWEMTRNKLTAEQASITGQLKSKDDQLQQLLQDWEQDYKDAAYKYKEAHVKVETTKAAVEDLGRYGGALDKAIMRYHALKMEEINRIIEELWKKTYRGTDVDSILIRSDNDNQKGNKSYNYRVVMCKQDAEMDMRGRCSAGQKVLASIIIRLALAECFGVNCGLIALDEPTTNLDRDNIRSLAESLSEIIRIRRQQSNFQLIVITHDEEFLRYMNCADYTDYYYRVSRNERQKSIIVRQNIADHSHVNTNIHTMAAVAPASNAPASPSKSKDNGNVIKRLQGELMTLMTSPAPGISAFPHNGDLTVWDGTIVGPADTPYAGLTLKLRFNFPARYPYVPPEVRFTTPIYHPNVDMKGRICLDILKDKWSAVLNVGSVLLSLQSLLGEPNNASPLNGQAAELWDTNMDEFKRNVLARHQDLTDEEME</sequence>
<evidence type="ECO:0000256" key="6">
    <source>
        <dbReference type="ARBA" id="ARBA00022454"/>
    </source>
</evidence>
<dbReference type="Pfam" id="PF13476">
    <property type="entry name" value="AAA_23"/>
    <property type="match status" value="1"/>
</dbReference>
<keyword evidence="10" id="KW-0833">Ubl conjugation pathway</keyword>
<feature type="coiled-coil region" evidence="18">
    <location>
        <begin position="993"/>
        <end position="1116"/>
    </location>
</feature>
<feature type="coiled-coil region" evidence="18">
    <location>
        <begin position="338"/>
        <end position="393"/>
    </location>
</feature>
<organism evidence="21">
    <name type="scientific">Aureobasidium pullulans</name>
    <name type="common">Black yeast</name>
    <name type="synonym">Pullularia pullulans</name>
    <dbReference type="NCBI Taxonomy" id="5580"/>
    <lineage>
        <taxon>Eukaryota</taxon>
        <taxon>Fungi</taxon>
        <taxon>Dikarya</taxon>
        <taxon>Ascomycota</taxon>
        <taxon>Pezizomycotina</taxon>
        <taxon>Dothideomycetes</taxon>
        <taxon>Dothideomycetidae</taxon>
        <taxon>Dothideales</taxon>
        <taxon>Saccotheciaceae</taxon>
        <taxon>Aureobasidium</taxon>
    </lineage>
</organism>
<dbReference type="InterPro" id="IPR023313">
    <property type="entry name" value="UBQ-conjugating_AS"/>
</dbReference>
<dbReference type="GO" id="GO:0070192">
    <property type="term" value="P:chromosome organization involved in meiotic cell cycle"/>
    <property type="evidence" value="ECO:0007669"/>
    <property type="project" value="TreeGrafter"/>
</dbReference>
<evidence type="ECO:0000256" key="10">
    <source>
        <dbReference type="ARBA" id="ARBA00022786"/>
    </source>
</evidence>
<reference evidence="21" key="1">
    <citation type="submission" date="2018-10" db="EMBL/GenBank/DDBJ databases">
        <title>Fifty Aureobasidium pullulans genomes reveal a recombining polyextremotolerant generalist.</title>
        <authorList>
            <person name="Gostincar C."/>
            <person name="Turk M."/>
            <person name="Zajc J."/>
            <person name="Gunde-Cimerman N."/>
        </authorList>
    </citation>
    <scope>NUCLEOTIDE SEQUENCE [LARGE SCALE GENOMIC DNA]</scope>
    <source>
        <strain evidence="21">EXF-10085</strain>
    </source>
</reference>
<keyword evidence="9" id="KW-0227">DNA damage</keyword>
<evidence type="ECO:0000256" key="5">
    <source>
        <dbReference type="ARBA" id="ARBA00017893"/>
    </source>
</evidence>
<keyword evidence="11" id="KW-0378">Hydrolase</keyword>
<comment type="subcellular location">
    <subcellularLocation>
        <location evidence="3">Chromosome</location>
    </subcellularLocation>
    <subcellularLocation>
        <location evidence="2">Nucleus</location>
    </subcellularLocation>
</comment>
<evidence type="ECO:0000256" key="4">
    <source>
        <dbReference type="ARBA" id="ARBA00009439"/>
    </source>
</evidence>
<comment type="cofactor">
    <cofactor evidence="1">
        <name>Zn(2+)</name>
        <dbReference type="ChEBI" id="CHEBI:29105"/>
    </cofactor>
</comment>
<dbReference type="SUPFAM" id="SSF54495">
    <property type="entry name" value="UBC-like"/>
    <property type="match status" value="1"/>
</dbReference>
<evidence type="ECO:0000256" key="11">
    <source>
        <dbReference type="ARBA" id="ARBA00022801"/>
    </source>
</evidence>
<dbReference type="GO" id="GO:0007004">
    <property type="term" value="P:telomere maintenance via telomerase"/>
    <property type="evidence" value="ECO:0007669"/>
    <property type="project" value="TreeGrafter"/>
</dbReference>
<name>A0A4V4IZW8_AURPU</name>
<dbReference type="InterPro" id="IPR016135">
    <property type="entry name" value="UBQ-conjugating_enzyme/RWD"/>
</dbReference>
<dbReference type="PANTHER" id="PTHR18867">
    <property type="entry name" value="RAD50"/>
    <property type="match status" value="1"/>
</dbReference>
<dbReference type="Gene3D" id="3.40.50.300">
    <property type="entry name" value="P-loop containing nucleotide triphosphate hydrolases"/>
    <property type="match status" value="2"/>
</dbReference>
<keyword evidence="12" id="KW-0862">Zinc</keyword>
<dbReference type="GO" id="GO:0016887">
    <property type="term" value="F:ATP hydrolysis activity"/>
    <property type="evidence" value="ECO:0007669"/>
    <property type="project" value="InterPro"/>
</dbReference>
<gene>
    <name evidence="21" type="ORF">D6D13_06373</name>
</gene>
<keyword evidence="6" id="KW-0158">Chromosome</keyword>
<evidence type="ECO:0000256" key="9">
    <source>
        <dbReference type="ARBA" id="ARBA00022763"/>
    </source>
</evidence>
<accession>A0A4V4IZW8</accession>
<evidence type="ECO:0000256" key="13">
    <source>
        <dbReference type="ARBA" id="ARBA00023054"/>
    </source>
</evidence>
<dbReference type="EMBL" id="QZAS01000022">
    <property type="protein sequence ID" value="THX06578.1"/>
    <property type="molecule type" value="Genomic_DNA"/>
</dbReference>
<keyword evidence="7" id="KW-0808">Transferase</keyword>
<dbReference type="Pfam" id="PF13558">
    <property type="entry name" value="SbcC_Walker_B"/>
    <property type="match status" value="1"/>
</dbReference>
<feature type="compositionally biased region" description="Polar residues" evidence="19">
    <location>
        <begin position="627"/>
        <end position="640"/>
    </location>
</feature>
<evidence type="ECO:0000256" key="2">
    <source>
        <dbReference type="ARBA" id="ARBA00004123"/>
    </source>
</evidence>
<evidence type="ECO:0000256" key="14">
    <source>
        <dbReference type="ARBA" id="ARBA00023204"/>
    </source>
</evidence>
<keyword evidence="13 18" id="KW-0175">Coiled coil</keyword>
<keyword evidence="14" id="KW-0234">DNA repair</keyword>
<evidence type="ECO:0000313" key="21">
    <source>
        <dbReference type="EMBL" id="THX06578.1"/>
    </source>
</evidence>
<dbReference type="GO" id="GO:0051880">
    <property type="term" value="F:G-quadruplex DNA binding"/>
    <property type="evidence" value="ECO:0007669"/>
    <property type="project" value="TreeGrafter"/>
</dbReference>
<dbReference type="GO" id="GO:0030870">
    <property type="term" value="C:Mre11 complex"/>
    <property type="evidence" value="ECO:0007669"/>
    <property type="project" value="InterPro"/>
</dbReference>
<feature type="domain" description="UBC core" evidence="20">
    <location>
        <begin position="1386"/>
        <end position="1532"/>
    </location>
</feature>
<feature type="region of interest" description="Disordered" evidence="19">
    <location>
        <begin position="627"/>
        <end position="650"/>
    </location>
</feature>
<evidence type="ECO:0000256" key="3">
    <source>
        <dbReference type="ARBA" id="ARBA00004286"/>
    </source>
</evidence>
<feature type="compositionally biased region" description="Basic and acidic residues" evidence="19">
    <location>
        <begin position="978"/>
        <end position="992"/>
    </location>
</feature>
<evidence type="ECO:0000256" key="15">
    <source>
        <dbReference type="ARBA" id="ARBA00023242"/>
    </source>
</evidence>
<dbReference type="PROSITE" id="PS00183">
    <property type="entry name" value="UBC_1"/>
    <property type="match status" value="1"/>
</dbReference>
<evidence type="ECO:0000256" key="7">
    <source>
        <dbReference type="ARBA" id="ARBA00022679"/>
    </source>
</evidence>
<dbReference type="Gene3D" id="1.10.287.1490">
    <property type="match status" value="1"/>
</dbReference>
<dbReference type="InterPro" id="IPR038729">
    <property type="entry name" value="Rad50/SbcC_AAA"/>
</dbReference>
<protein>
    <recommendedName>
        <fullName evidence="5">DNA repair protein RAD50</fullName>
    </recommendedName>
</protein>
<dbReference type="NCBIfam" id="TIGR00606">
    <property type="entry name" value="rad50"/>
    <property type="match status" value="1"/>
</dbReference>
<evidence type="ECO:0000256" key="17">
    <source>
        <dbReference type="PROSITE-ProRule" id="PRU10133"/>
    </source>
</evidence>
<evidence type="ECO:0000256" key="19">
    <source>
        <dbReference type="SAM" id="MobiDB-lite"/>
    </source>
</evidence>
<comment type="caution">
    <text evidence="21">The sequence shown here is derived from an EMBL/GenBank/DDBJ whole genome shotgun (WGS) entry which is preliminary data.</text>
</comment>
<dbReference type="SMART" id="SM00212">
    <property type="entry name" value="UBCc"/>
    <property type="match status" value="1"/>
</dbReference>
<feature type="coiled-coil region" evidence="18">
    <location>
        <begin position="906"/>
        <end position="964"/>
    </location>
</feature>
<evidence type="ECO:0000256" key="12">
    <source>
        <dbReference type="ARBA" id="ARBA00022833"/>
    </source>
</evidence>
<dbReference type="GO" id="GO:0006302">
    <property type="term" value="P:double-strand break repair"/>
    <property type="evidence" value="ECO:0007669"/>
    <property type="project" value="InterPro"/>
</dbReference>
<dbReference type="FunFam" id="3.40.50.300:FF:000947">
    <property type="entry name" value="DNA repair protein RAD50"/>
    <property type="match status" value="1"/>
</dbReference>
<evidence type="ECO:0000259" key="20">
    <source>
        <dbReference type="PROSITE" id="PS50127"/>
    </source>
</evidence>
<dbReference type="GO" id="GO:0043047">
    <property type="term" value="F:single-stranded telomeric DNA binding"/>
    <property type="evidence" value="ECO:0007669"/>
    <property type="project" value="TreeGrafter"/>
</dbReference>
<comment type="similarity">
    <text evidence="4">Belongs to the SMC family. RAD50 subfamily.</text>
</comment>